<dbReference type="AlphaFoldDB" id="A0A149QRT1"/>
<dbReference type="PATRIC" id="fig|442.7.peg.3273"/>
<dbReference type="Proteomes" id="UP000075573">
    <property type="component" value="Unassembled WGS sequence"/>
</dbReference>
<sequence length="160" mass="16361">MTQLHVPEAVRLPEPVAQAQSPLTQVPAAQSPAAQSPAAQSPAGQTSAGQSSADQSAVAQSSQAQSTQAQAVPGQMGQDAPAPPGLPQGIAQGIPQGVAIQGTAMGFPEHLSMHPMIMAGGLGLVVLLMLAMGASNIRRRRRKLECRRINALSAQFSGSR</sequence>
<evidence type="ECO:0000313" key="4">
    <source>
        <dbReference type="Proteomes" id="UP000075573"/>
    </source>
</evidence>
<name>A0A149QRT1_9PROT</name>
<evidence type="ECO:0000256" key="1">
    <source>
        <dbReference type="SAM" id="MobiDB-lite"/>
    </source>
</evidence>
<dbReference type="RefSeq" id="WP_062497251.1">
    <property type="nucleotide sequence ID" value="NZ_LHZB01000118.1"/>
</dbReference>
<evidence type="ECO:0000313" key="3">
    <source>
        <dbReference type="EMBL" id="KXU99999.1"/>
    </source>
</evidence>
<accession>A0A149QRT1</accession>
<feature type="transmembrane region" description="Helical" evidence="2">
    <location>
        <begin position="116"/>
        <end position="137"/>
    </location>
</feature>
<reference evidence="3 4" key="1">
    <citation type="submission" date="2015-06" db="EMBL/GenBank/DDBJ databases">
        <title>Improved classification and identification of acetic acid bacteria using matrix-assisted laser desorption/ionization time-of-flight mass spectrometry; Gluconobacter nephelii and Gluconobacter uchimurae are later heterotypic synonyms of Gluconobacter japonicus and Gluconobacter oxydans, respectively.</title>
        <authorList>
            <person name="Li L."/>
            <person name="Cleenwerck I."/>
            <person name="De Vuyst L."/>
            <person name="Vandamme P."/>
        </authorList>
    </citation>
    <scope>NUCLEOTIDE SEQUENCE [LARGE SCALE GENOMIC DNA]</scope>
    <source>
        <strain evidence="3 4">LMG 1764</strain>
    </source>
</reference>
<protein>
    <submittedName>
        <fullName evidence="3">Uncharacterized protein</fullName>
    </submittedName>
</protein>
<feature type="region of interest" description="Disordered" evidence="1">
    <location>
        <begin position="1"/>
        <end position="92"/>
    </location>
</feature>
<keyword evidence="2" id="KW-1133">Transmembrane helix</keyword>
<feature type="compositionally biased region" description="Low complexity" evidence="1">
    <location>
        <begin position="24"/>
        <end position="73"/>
    </location>
</feature>
<proteinExistence type="predicted"/>
<keyword evidence="2" id="KW-0812">Transmembrane</keyword>
<keyword evidence="2" id="KW-0472">Membrane</keyword>
<organism evidence="3 4">
    <name type="scientific">Gluconobacter potus</name>
    <dbReference type="NCBI Taxonomy" id="2724927"/>
    <lineage>
        <taxon>Bacteria</taxon>
        <taxon>Pseudomonadati</taxon>
        <taxon>Pseudomonadota</taxon>
        <taxon>Alphaproteobacteria</taxon>
        <taxon>Acetobacterales</taxon>
        <taxon>Acetobacteraceae</taxon>
        <taxon>Gluconobacter</taxon>
    </lineage>
</organism>
<evidence type="ECO:0000256" key="2">
    <source>
        <dbReference type="SAM" id="Phobius"/>
    </source>
</evidence>
<comment type="caution">
    <text evidence="3">The sequence shown here is derived from an EMBL/GenBank/DDBJ whole genome shotgun (WGS) entry which is preliminary data.</text>
</comment>
<dbReference type="EMBL" id="LHZB01000118">
    <property type="protein sequence ID" value="KXU99999.1"/>
    <property type="molecule type" value="Genomic_DNA"/>
</dbReference>
<gene>
    <name evidence="3" type="ORF">AD929_12280</name>
</gene>